<dbReference type="InterPro" id="IPR052748">
    <property type="entry name" value="ISR_Activator"/>
</dbReference>
<gene>
    <name evidence="6" type="ORF">QTG54_007992</name>
</gene>
<keyword evidence="1" id="KW-0479">Metal-binding</keyword>
<dbReference type="InterPro" id="IPR011990">
    <property type="entry name" value="TPR-like_helical_dom_sf"/>
</dbReference>
<keyword evidence="3" id="KW-0862">Zinc</keyword>
<dbReference type="Pfam" id="PF01753">
    <property type="entry name" value="zf-MYND"/>
    <property type="match status" value="1"/>
</dbReference>
<dbReference type="InterPro" id="IPR002893">
    <property type="entry name" value="Znf_MYND"/>
</dbReference>
<dbReference type="PANTHER" id="PTHR45011">
    <property type="entry name" value="DAP3-BINDING CELL DEATH ENHANCER 1"/>
    <property type="match status" value="1"/>
</dbReference>
<evidence type="ECO:0000256" key="2">
    <source>
        <dbReference type="ARBA" id="ARBA00022771"/>
    </source>
</evidence>
<dbReference type="SUPFAM" id="SSF144232">
    <property type="entry name" value="HIT/MYND zinc finger-like"/>
    <property type="match status" value="1"/>
</dbReference>
<accession>A0AAD8Y9H6</accession>
<dbReference type="AlphaFoldDB" id="A0AAD8Y9H6"/>
<evidence type="ECO:0000256" key="3">
    <source>
        <dbReference type="ARBA" id="ARBA00022833"/>
    </source>
</evidence>
<keyword evidence="2 4" id="KW-0863">Zinc-finger</keyword>
<dbReference type="PANTHER" id="PTHR45011:SF1">
    <property type="entry name" value="DAP3-BINDING CELL DEATH ENHANCER 1"/>
    <property type="match status" value="1"/>
</dbReference>
<dbReference type="EMBL" id="JATAAI010000013">
    <property type="protein sequence ID" value="KAK1741514.1"/>
    <property type="molecule type" value="Genomic_DNA"/>
</dbReference>
<dbReference type="SMART" id="SM00671">
    <property type="entry name" value="SEL1"/>
    <property type="match status" value="2"/>
</dbReference>
<keyword evidence="7" id="KW-1185">Reference proteome</keyword>
<comment type="caution">
    <text evidence="6">The sequence shown here is derived from an EMBL/GenBank/DDBJ whole genome shotgun (WGS) entry which is preliminary data.</text>
</comment>
<evidence type="ECO:0000256" key="1">
    <source>
        <dbReference type="ARBA" id="ARBA00022723"/>
    </source>
</evidence>
<dbReference type="SUPFAM" id="SSF81901">
    <property type="entry name" value="HCP-like"/>
    <property type="match status" value="1"/>
</dbReference>
<dbReference type="Proteomes" id="UP001224775">
    <property type="component" value="Unassembled WGS sequence"/>
</dbReference>
<feature type="domain" description="MYND-type" evidence="5">
    <location>
        <begin position="19"/>
        <end position="60"/>
    </location>
</feature>
<dbReference type="GO" id="GO:0008270">
    <property type="term" value="F:zinc ion binding"/>
    <property type="evidence" value="ECO:0007669"/>
    <property type="project" value="UniProtKB-KW"/>
</dbReference>
<organism evidence="6 7">
    <name type="scientific">Skeletonema marinoi</name>
    <dbReference type="NCBI Taxonomy" id="267567"/>
    <lineage>
        <taxon>Eukaryota</taxon>
        <taxon>Sar</taxon>
        <taxon>Stramenopiles</taxon>
        <taxon>Ochrophyta</taxon>
        <taxon>Bacillariophyta</taxon>
        <taxon>Coscinodiscophyceae</taxon>
        <taxon>Thalassiosirophycidae</taxon>
        <taxon>Thalassiosirales</taxon>
        <taxon>Skeletonemataceae</taxon>
        <taxon>Skeletonema</taxon>
        <taxon>Skeletonema marinoi-dohrnii complex</taxon>
    </lineage>
</organism>
<name>A0AAD8Y9H6_9STRA</name>
<evidence type="ECO:0000259" key="5">
    <source>
        <dbReference type="PROSITE" id="PS50865"/>
    </source>
</evidence>
<evidence type="ECO:0000313" key="6">
    <source>
        <dbReference type="EMBL" id="KAK1741514.1"/>
    </source>
</evidence>
<reference evidence="6" key="1">
    <citation type="submission" date="2023-06" db="EMBL/GenBank/DDBJ databases">
        <title>Survivors Of The Sea: Transcriptome response of Skeletonema marinoi to long-term dormancy.</title>
        <authorList>
            <person name="Pinder M.I.M."/>
            <person name="Kourtchenko O."/>
            <person name="Robertson E.K."/>
            <person name="Larsson T."/>
            <person name="Maumus F."/>
            <person name="Osuna-Cruz C.M."/>
            <person name="Vancaester E."/>
            <person name="Stenow R."/>
            <person name="Vandepoele K."/>
            <person name="Ploug H."/>
            <person name="Bruchert V."/>
            <person name="Godhe A."/>
            <person name="Topel M."/>
        </authorList>
    </citation>
    <scope>NUCLEOTIDE SEQUENCE</scope>
    <source>
        <strain evidence="6">R05AC</strain>
    </source>
</reference>
<sequence length="308" mass="34236">MDDNKLVPEEAESPAAICCASCGIAEVDDITLKKCDACDLVRYCGDKCQREHLSQHDPSCKKRAAELREEILFKQPESSHLGDCPICFLPHPVNKPRAVKSCCSQTICVGCDYANVLTNCEQMMCPFCRHPKPKNKEEVKCNTTKRVAASDPVALNYIGQRHYREGDYGTAFKFWTKTAALKLGNADAHYNLSILYRGGKGVEKDERKKLYHLEEAAIGGHAKARHYLAYYEWTNGRFDRAVKHLIIAARLGCGDSIKRLRTSYVDGLVSKEEFAMALRAHHAAVDAAKSPQRDAAATAVAAGKIKRM</sequence>
<protein>
    <recommendedName>
        <fullName evidence="5">MYND-type domain-containing protein</fullName>
    </recommendedName>
</protein>
<dbReference type="PROSITE" id="PS50865">
    <property type="entry name" value="ZF_MYND_2"/>
    <property type="match status" value="1"/>
</dbReference>
<dbReference type="Gene3D" id="1.25.40.10">
    <property type="entry name" value="Tetratricopeptide repeat domain"/>
    <property type="match status" value="1"/>
</dbReference>
<dbReference type="Gene3D" id="6.10.140.2220">
    <property type="match status" value="1"/>
</dbReference>
<proteinExistence type="predicted"/>
<evidence type="ECO:0000256" key="4">
    <source>
        <dbReference type="PROSITE-ProRule" id="PRU00134"/>
    </source>
</evidence>
<evidence type="ECO:0000313" key="7">
    <source>
        <dbReference type="Proteomes" id="UP001224775"/>
    </source>
</evidence>
<dbReference type="InterPro" id="IPR006597">
    <property type="entry name" value="Sel1-like"/>
</dbReference>